<dbReference type="EnsemblPlants" id="AES74510">
    <property type="protein sequence ID" value="AES74510"/>
    <property type="gene ID" value="MTR_6g007060"/>
</dbReference>
<reference evidence="1 3" key="1">
    <citation type="journal article" date="2011" name="Nature">
        <title>The Medicago genome provides insight into the evolution of rhizobial symbioses.</title>
        <authorList>
            <person name="Young N.D."/>
            <person name="Debelle F."/>
            <person name="Oldroyd G.E."/>
            <person name="Geurts R."/>
            <person name="Cannon S.B."/>
            <person name="Udvardi M.K."/>
            <person name="Benedito V.A."/>
            <person name="Mayer K.F."/>
            <person name="Gouzy J."/>
            <person name="Schoof H."/>
            <person name="Van de Peer Y."/>
            <person name="Proost S."/>
            <person name="Cook D.R."/>
            <person name="Meyers B.C."/>
            <person name="Spannagl M."/>
            <person name="Cheung F."/>
            <person name="De Mita S."/>
            <person name="Krishnakumar V."/>
            <person name="Gundlach H."/>
            <person name="Zhou S."/>
            <person name="Mudge J."/>
            <person name="Bharti A.K."/>
            <person name="Murray J.D."/>
            <person name="Naoumkina M.A."/>
            <person name="Rosen B."/>
            <person name="Silverstein K.A."/>
            <person name="Tang H."/>
            <person name="Rombauts S."/>
            <person name="Zhao P.X."/>
            <person name="Zhou P."/>
            <person name="Barbe V."/>
            <person name="Bardou P."/>
            <person name="Bechner M."/>
            <person name="Bellec A."/>
            <person name="Berger A."/>
            <person name="Berges H."/>
            <person name="Bidwell S."/>
            <person name="Bisseling T."/>
            <person name="Choisne N."/>
            <person name="Couloux A."/>
            <person name="Denny R."/>
            <person name="Deshpande S."/>
            <person name="Dai X."/>
            <person name="Doyle J.J."/>
            <person name="Dudez A.M."/>
            <person name="Farmer A.D."/>
            <person name="Fouteau S."/>
            <person name="Franken C."/>
            <person name="Gibelin C."/>
            <person name="Gish J."/>
            <person name="Goldstein S."/>
            <person name="Gonzalez A.J."/>
            <person name="Green P.J."/>
            <person name="Hallab A."/>
            <person name="Hartog M."/>
            <person name="Hua A."/>
            <person name="Humphray S.J."/>
            <person name="Jeong D.H."/>
            <person name="Jing Y."/>
            <person name="Jocker A."/>
            <person name="Kenton S.M."/>
            <person name="Kim D.J."/>
            <person name="Klee K."/>
            <person name="Lai H."/>
            <person name="Lang C."/>
            <person name="Lin S."/>
            <person name="Macmil S.L."/>
            <person name="Magdelenat G."/>
            <person name="Matthews L."/>
            <person name="McCorrison J."/>
            <person name="Monaghan E.L."/>
            <person name="Mun J.H."/>
            <person name="Najar F.Z."/>
            <person name="Nicholson C."/>
            <person name="Noirot C."/>
            <person name="O'Bleness M."/>
            <person name="Paule C.R."/>
            <person name="Poulain J."/>
            <person name="Prion F."/>
            <person name="Qin B."/>
            <person name="Qu C."/>
            <person name="Retzel E.F."/>
            <person name="Riddle C."/>
            <person name="Sallet E."/>
            <person name="Samain S."/>
            <person name="Samson N."/>
            <person name="Sanders I."/>
            <person name="Saurat O."/>
            <person name="Scarpelli C."/>
            <person name="Schiex T."/>
            <person name="Segurens B."/>
            <person name="Severin A.J."/>
            <person name="Sherrier D.J."/>
            <person name="Shi R."/>
            <person name="Sims S."/>
            <person name="Singer S.R."/>
            <person name="Sinharoy S."/>
            <person name="Sterck L."/>
            <person name="Viollet A."/>
            <person name="Wang B.B."/>
            <person name="Wang K."/>
            <person name="Wang M."/>
            <person name="Wang X."/>
            <person name="Warfsmann J."/>
            <person name="Weissenbach J."/>
            <person name="White D.D."/>
            <person name="White J.D."/>
            <person name="Wiley G.B."/>
            <person name="Wincker P."/>
            <person name="Xing Y."/>
            <person name="Yang L."/>
            <person name="Yao Z."/>
            <person name="Ying F."/>
            <person name="Zhai J."/>
            <person name="Zhou L."/>
            <person name="Zuber A."/>
            <person name="Denarie J."/>
            <person name="Dixon R.A."/>
            <person name="May G.D."/>
            <person name="Schwartz D.C."/>
            <person name="Rogers J."/>
            <person name="Quetier F."/>
            <person name="Town C.D."/>
            <person name="Roe B.A."/>
        </authorList>
    </citation>
    <scope>NUCLEOTIDE SEQUENCE [LARGE SCALE GENOMIC DNA]</scope>
    <source>
        <strain evidence="1">A17</strain>
        <strain evidence="2 3">cv. Jemalong A17</strain>
    </source>
</reference>
<sequence>MILHSSSVCIYIDYLHHHHHHHNASIFIRHRLIMARNRMLQSSYDIIYGKIAVRCLFNNYFQQPKHLIRRIKLK</sequence>
<evidence type="ECO:0000313" key="3">
    <source>
        <dbReference type="Proteomes" id="UP000002051"/>
    </source>
</evidence>
<dbReference type="HOGENOM" id="CLU_2691512_0_0_1"/>
<dbReference type="AlphaFoldDB" id="G7KIS0"/>
<accession>G7KIS0</accession>
<reference evidence="1 3" key="2">
    <citation type="journal article" date="2014" name="BMC Genomics">
        <title>An improved genome release (version Mt4.0) for the model legume Medicago truncatula.</title>
        <authorList>
            <person name="Tang H."/>
            <person name="Krishnakumar V."/>
            <person name="Bidwell S."/>
            <person name="Rosen B."/>
            <person name="Chan A."/>
            <person name="Zhou S."/>
            <person name="Gentzbittel L."/>
            <person name="Childs K.L."/>
            <person name="Yandell M."/>
            <person name="Gundlach H."/>
            <person name="Mayer K.F."/>
            <person name="Schwartz D.C."/>
            <person name="Town C.D."/>
        </authorList>
    </citation>
    <scope>GENOME REANNOTATION</scope>
    <source>
        <strain evidence="2 3">cv. Jemalong A17</strain>
    </source>
</reference>
<keyword evidence="3" id="KW-1185">Reference proteome</keyword>
<evidence type="ECO:0000313" key="1">
    <source>
        <dbReference type="EMBL" id="AES74510.1"/>
    </source>
</evidence>
<protein>
    <submittedName>
        <fullName evidence="1 2">Uncharacterized protein</fullName>
    </submittedName>
</protein>
<reference evidence="2" key="3">
    <citation type="submission" date="2015-04" db="UniProtKB">
        <authorList>
            <consortium name="EnsemblPlants"/>
        </authorList>
    </citation>
    <scope>IDENTIFICATION</scope>
    <source>
        <strain evidence="2">cv. Jemalong A17</strain>
    </source>
</reference>
<dbReference type="Proteomes" id="UP000002051">
    <property type="component" value="Chromosome 6"/>
</dbReference>
<dbReference type="EMBL" id="CM001222">
    <property type="protein sequence ID" value="AES74510.1"/>
    <property type="molecule type" value="Genomic_DNA"/>
</dbReference>
<gene>
    <name evidence="1" type="ordered locus">MTR_6g007060</name>
</gene>
<evidence type="ECO:0000313" key="2">
    <source>
        <dbReference type="EnsemblPlants" id="AES74510"/>
    </source>
</evidence>
<dbReference type="PaxDb" id="3880-AES74510"/>
<organism evidence="1 3">
    <name type="scientific">Medicago truncatula</name>
    <name type="common">Barrel medic</name>
    <name type="synonym">Medicago tribuloides</name>
    <dbReference type="NCBI Taxonomy" id="3880"/>
    <lineage>
        <taxon>Eukaryota</taxon>
        <taxon>Viridiplantae</taxon>
        <taxon>Streptophyta</taxon>
        <taxon>Embryophyta</taxon>
        <taxon>Tracheophyta</taxon>
        <taxon>Spermatophyta</taxon>
        <taxon>Magnoliopsida</taxon>
        <taxon>eudicotyledons</taxon>
        <taxon>Gunneridae</taxon>
        <taxon>Pentapetalae</taxon>
        <taxon>rosids</taxon>
        <taxon>fabids</taxon>
        <taxon>Fabales</taxon>
        <taxon>Fabaceae</taxon>
        <taxon>Papilionoideae</taxon>
        <taxon>50 kb inversion clade</taxon>
        <taxon>NPAAA clade</taxon>
        <taxon>Hologalegina</taxon>
        <taxon>IRL clade</taxon>
        <taxon>Trifolieae</taxon>
        <taxon>Medicago</taxon>
    </lineage>
</organism>
<proteinExistence type="predicted"/>
<name>G7KIS0_MEDTR</name>